<dbReference type="Proteomes" id="UP000290657">
    <property type="component" value="Unassembled WGS sequence"/>
</dbReference>
<name>A0A4Q0XSY9_9BACT</name>
<feature type="coiled-coil region" evidence="1">
    <location>
        <begin position="77"/>
        <end position="117"/>
    </location>
</feature>
<evidence type="ECO:0000313" key="3">
    <source>
        <dbReference type="EMBL" id="RXJ60193.1"/>
    </source>
</evidence>
<organism evidence="3 4">
    <name type="scientific">Candidatus Marinarcus aquaticus</name>
    <dbReference type="NCBI Taxonomy" id="2044504"/>
    <lineage>
        <taxon>Bacteria</taxon>
        <taxon>Pseudomonadati</taxon>
        <taxon>Campylobacterota</taxon>
        <taxon>Epsilonproteobacteria</taxon>
        <taxon>Campylobacterales</taxon>
        <taxon>Arcobacteraceae</taxon>
        <taxon>Candidatus Marinarcus</taxon>
    </lineage>
</organism>
<feature type="compositionally biased region" description="Low complexity" evidence="2">
    <location>
        <begin position="1"/>
        <end position="15"/>
    </location>
</feature>
<feature type="region of interest" description="Disordered" evidence="2">
    <location>
        <begin position="1"/>
        <end position="31"/>
    </location>
</feature>
<dbReference type="InterPro" id="IPR042187">
    <property type="entry name" value="Flagellin_C_sub2"/>
</dbReference>
<keyword evidence="4" id="KW-1185">Reference proteome</keyword>
<dbReference type="EMBL" id="PDKN01000002">
    <property type="protein sequence ID" value="RXJ60193.1"/>
    <property type="molecule type" value="Genomic_DNA"/>
</dbReference>
<evidence type="ECO:0000256" key="1">
    <source>
        <dbReference type="SAM" id="Coils"/>
    </source>
</evidence>
<reference evidence="3 4" key="1">
    <citation type="submission" date="2017-10" db="EMBL/GenBank/DDBJ databases">
        <title>Genomics of the genus Arcobacter.</title>
        <authorList>
            <person name="Perez-Cataluna A."/>
            <person name="Figueras M.J."/>
        </authorList>
    </citation>
    <scope>NUCLEOTIDE SEQUENCE [LARGE SCALE GENOMIC DNA]</scope>
    <source>
        <strain evidence="3 4">CECT 8987</strain>
    </source>
</reference>
<dbReference type="OrthoDB" id="5365400at2"/>
<dbReference type="AlphaFoldDB" id="A0A4Q0XSY9"/>
<keyword evidence="1" id="KW-0175">Coiled coil</keyword>
<evidence type="ECO:0000256" key="2">
    <source>
        <dbReference type="SAM" id="MobiDB-lite"/>
    </source>
</evidence>
<dbReference type="RefSeq" id="WP_128995542.1">
    <property type="nucleotide sequence ID" value="NZ_PDKN01000002.1"/>
</dbReference>
<sequence length="268" mass="29637">MDVNSINGQNSVNNNLGPLSQQSSTGVQSNQAIRENEKDATNVLINDIDKGNRNAFSYALTSLNEGIATTKITQQALDKQNSDLKQIASRLETIKDNKTSQEEKIQLKDEIQSLLQSFDQTANQTRFNNKSLLNQEDEYINIVTSNASFSIELPNTANISKEIVSAFNNNDITNEFGNEVFATSLSQNSQRLTNASKEIQNIEKNIETVARDAIEEQLQAVNNYASTNDINFGKESADFTKTNVVAQMGYLVSSQANIAQEQSVRLLS</sequence>
<comment type="caution">
    <text evidence="3">The sequence shown here is derived from an EMBL/GenBank/DDBJ whole genome shotgun (WGS) entry which is preliminary data.</text>
</comment>
<feature type="coiled-coil region" evidence="1">
    <location>
        <begin position="185"/>
        <end position="219"/>
    </location>
</feature>
<dbReference type="Gene3D" id="1.20.1330.10">
    <property type="entry name" value="f41 fragment of flagellin, N-terminal domain"/>
    <property type="match status" value="1"/>
</dbReference>
<protein>
    <recommendedName>
        <fullName evidence="5">Flagellin</fullName>
    </recommendedName>
</protein>
<dbReference type="GO" id="GO:0009288">
    <property type="term" value="C:bacterial-type flagellum"/>
    <property type="evidence" value="ECO:0007669"/>
    <property type="project" value="InterPro"/>
</dbReference>
<evidence type="ECO:0008006" key="5">
    <source>
        <dbReference type="Google" id="ProtNLM"/>
    </source>
</evidence>
<dbReference type="Gene3D" id="6.10.10.10">
    <property type="entry name" value="Flagellar export chaperone, C-terminal domain"/>
    <property type="match status" value="1"/>
</dbReference>
<proteinExistence type="predicted"/>
<gene>
    <name evidence="3" type="ORF">CRV04_04105</name>
</gene>
<accession>A0A4Q0XSY9</accession>
<feature type="compositionally biased region" description="Polar residues" evidence="2">
    <location>
        <begin position="16"/>
        <end position="31"/>
    </location>
</feature>
<dbReference type="SUPFAM" id="SSF64518">
    <property type="entry name" value="Phase 1 flagellin"/>
    <property type="match status" value="1"/>
</dbReference>
<evidence type="ECO:0000313" key="4">
    <source>
        <dbReference type="Proteomes" id="UP000290657"/>
    </source>
</evidence>